<dbReference type="AlphaFoldDB" id="A0A2J5HK19"/>
<keyword evidence="1" id="KW-0812">Transmembrane</keyword>
<dbReference type="EMBL" id="KZ559595">
    <property type="protein sequence ID" value="PLN77451.1"/>
    <property type="molecule type" value="Genomic_DNA"/>
</dbReference>
<name>A0A2J5HK19_9EURO</name>
<accession>A0A2J5HK19</accession>
<evidence type="ECO:0000256" key="1">
    <source>
        <dbReference type="SAM" id="Phobius"/>
    </source>
</evidence>
<keyword evidence="1" id="KW-1133">Transmembrane helix</keyword>
<keyword evidence="1" id="KW-0472">Membrane</keyword>
<proteinExistence type="predicted"/>
<keyword evidence="3" id="KW-1185">Reference proteome</keyword>
<evidence type="ECO:0000313" key="2">
    <source>
        <dbReference type="EMBL" id="PLN77451.1"/>
    </source>
</evidence>
<reference evidence="3" key="1">
    <citation type="submission" date="2017-12" db="EMBL/GenBank/DDBJ databases">
        <authorList>
            <consortium name="DOE Joint Genome Institute"/>
            <person name="Mondo S.J."/>
            <person name="Kjaerbolling I."/>
            <person name="Vesth T.C."/>
            <person name="Frisvad J.C."/>
            <person name="Nybo J.L."/>
            <person name="Theobald S."/>
            <person name="Kuo A."/>
            <person name="Bowyer P."/>
            <person name="Matsuda Y."/>
            <person name="Lyhne E.K."/>
            <person name="Kogle M.E."/>
            <person name="Clum A."/>
            <person name="Lipzen A."/>
            <person name="Salamov A."/>
            <person name="Ngan C.Y."/>
            <person name="Daum C."/>
            <person name="Chiniquy J."/>
            <person name="Barry K."/>
            <person name="LaButti K."/>
            <person name="Haridas S."/>
            <person name="Simmons B.A."/>
            <person name="Magnuson J.K."/>
            <person name="Mortensen U.H."/>
            <person name="Larsen T.O."/>
            <person name="Grigoriev I.V."/>
            <person name="Baker S.E."/>
            <person name="Andersen M.R."/>
            <person name="Nordberg H.P."/>
            <person name="Cantor M.N."/>
            <person name="Hua S.X."/>
        </authorList>
    </citation>
    <scope>NUCLEOTIDE SEQUENCE [LARGE SCALE GENOMIC DNA]</scope>
    <source>
        <strain evidence="3">IBT 19404</strain>
    </source>
</reference>
<dbReference type="Proteomes" id="UP000235023">
    <property type="component" value="Unassembled WGS sequence"/>
</dbReference>
<gene>
    <name evidence="2" type="ORF">BDW42DRAFT_176766</name>
</gene>
<organism evidence="2 3">
    <name type="scientific">Aspergillus taichungensis</name>
    <dbReference type="NCBI Taxonomy" id="482145"/>
    <lineage>
        <taxon>Eukaryota</taxon>
        <taxon>Fungi</taxon>
        <taxon>Dikarya</taxon>
        <taxon>Ascomycota</taxon>
        <taxon>Pezizomycotina</taxon>
        <taxon>Eurotiomycetes</taxon>
        <taxon>Eurotiomycetidae</taxon>
        <taxon>Eurotiales</taxon>
        <taxon>Aspergillaceae</taxon>
        <taxon>Aspergillus</taxon>
        <taxon>Aspergillus subgen. Circumdati</taxon>
    </lineage>
</organism>
<protein>
    <submittedName>
        <fullName evidence="2">Uncharacterized protein</fullName>
    </submittedName>
</protein>
<sequence length="68" mass="7566">MVQHSHLSNPVTLRPLLSFQLAGVIVGIVKSKTGYWVPVIIRPRKSKKKNHPNVGTLLLVLRSDCRAP</sequence>
<feature type="transmembrane region" description="Helical" evidence="1">
    <location>
        <begin position="20"/>
        <end position="41"/>
    </location>
</feature>
<evidence type="ECO:0000313" key="3">
    <source>
        <dbReference type="Proteomes" id="UP000235023"/>
    </source>
</evidence>